<gene>
    <name evidence="4" type="ORF">SEMRO_213_G088390.1</name>
</gene>
<evidence type="ECO:0000256" key="2">
    <source>
        <dbReference type="SAM" id="SignalP"/>
    </source>
</evidence>
<dbReference type="InterPro" id="IPR029058">
    <property type="entry name" value="AB_hydrolase_fold"/>
</dbReference>
<protein>
    <submittedName>
        <fullName evidence="4">Lipase (Class 3)</fullName>
    </submittedName>
</protein>
<accession>A0A9N8HA47</accession>
<dbReference type="EMBL" id="CAICTM010000212">
    <property type="protein sequence ID" value="CAB9504910.1"/>
    <property type="molecule type" value="Genomic_DNA"/>
</dbReference>
<feature type="region of interest" description="Disordered" evidence="1">
    <location>
        <begin position="745"/>
        <end position="785"/>
    </location>
</feature>
<dbReference type="PANTHER" id="PTHR46483:SF4">
    <property type="entry name" value="PHOSPHOLIPASE A1 PLIP2, CHLOROPLASTIC"/>
    <property type="match status" value="1"/>
</dbReference>
<dbReference type="GO" id="GO:0008970">
    <property type="term" value="F:phospholipase A1 activity"/>
    <property type="evidence" value="ECO:0007669"/>
    <property type="project" value="InterPro"/>
</dbReference>
<name>A0A9N8HA47_9STRA</name>
<sequence length="785" mass="86250">MRVTPLILLVAALPPIVAFSLVVPRSSSSCSSQKKLCPSLLFGEPMMGATTRTRLRMTTKPDKDEQKRKSGEDEEDEDMEKFSAFLQRMSQLPLVNGNVVVPPEDNTRTTDNNNNKQSSANKETPPSGRNPFLSPFFGLLNLEDVLGSSVTTNSKDALLPTSKMNSKSTKERPTAEVINSWGRFVTTLRQSIGDPFGNETATSGTVEPPSFFTSSFLSSASTATDDFVREASTIAESVLVAASTAVSPDAFTNVIQQARNVLKFQDDLVAAATKTARDRGLDGFEAAERARNTTDYVASLVAVADQVLRSGYVQKEGSYAAIAGDRDGQAMLLLGDSNDDSSSSSKPLFDKIASARAISYEEFGPAISTIAEMGWLSGGIYENQVERPHELEHSIVAEGISADVYWMITDSVENEADYVLDSNNDDAKDISVRTIIVRGFDASDERVDREELLNEICNLKSQPFFDDDDDNNIPGLVVHSGLYKLAKAVYQDIQRYIDWSAPAQKIIFTGHSVGGSISLLLTLMLARDRGVDFVRNKILRVFTFGSPPAFMLEKTVERKVPSQGCEILDLFGLPASLVYGQVQPWDPIPRLFSPIDGLYPLVDDIGEDGVTPYASGPPRSLRLVTRALVEAWEGWPQFRDKMRAAGPQGYQPVGLQHIILPEPVRYLTDRFVNVNVNVPPADELVRVSPAELYEALETIFPLDVFELSYVTSAIRGFLHHFYPAYDAPLVAYAQKVSRESMVQTKQEELVQSIDTPKVADEEEGSDGSNSWGSAEQWLKNVVPSE</sequence>
<feature type="compositionally biased region" description="Basic and acidic residues" evidence="1">
    <location>
        <begin position="59"/>
        <end position="71"/>
    </location>
</feature>
<comment type="caution">
    <text evidence="4">The sequence shown here is derived from an EMBL/GenBank/DDBJ whole genome shotgun (WGS) entry which is preliminary data.</text>
</comment>
<evidence type="ECO:0000256" key="1">
    <source>
        <dbReference type="SAM" id="MobiDB-lite"/>
    </source>
</evidence>
<organism evidence="4 5">
    <name type="scientific">Seminavis robusta</name>
    <dbReference type="NCBI Taxonomy" id="568900"/>
    <lineage>
        <taxon>Eukaryota</taxon>
        <taxon>Sar</taxon>
        <taxon>Stramenopiles</taxon>
        <taxon>Ochrophyta</taxon>
        <taxon>Bacillariophyta</taxon>
        <taxon>Bacillariophyceae</taxon>
        <taxon>Bacillariophycidae</taxon>
        <taxon>Naviculales</taxon>
        <taxon>Naviculaceae</taxon>
        <taxon>Seminavis</taxon>
    </lineage>
</organism>
<evidence type="ECO:0000259" key="3">
    <source>
        <dbReference type="Pfam" id="PF01764"/>
    </source>
</evidence>
<feature type="region of interest" description="Disordered" evidence="1">
    <location>
        <begin position="48"/>
        <end position="79"/>
    </location>
</feature>
<evidence type="ECO:0000313" key="4">
    <source>
        <dbReference type="EMBL" id="CAB9504910.1"/>
    </source>
</evidence>
<reference evidence="4" key="1">
    <citation type="submission" date="2020-06" db="EMBL/GenBank/DDBJ databases">
        <authorList>
            <consortium name="Plant Systems Biology data submission"/>
        </authorList>
    </citation>
    <scope>NUCLEOTIDE SEQUENCE</scope>
    <source>
        <strain evidence="4">D6</strain>
    </source>
</reference>
<dbReference type="Pfam" id="PF01764">
    <property type="entry name" value="Lipase_3"/>
    <property type="match status" value="1"/>
</dbReference>
<dbReference type="OrthoDB" id="438440at2759"/>
<keyword evidence="2" id="KW-0732">Signal</keyword>
<dbReference type="SUPFAM" id="SSF53474">
    <property type="entry name" value="alpha/beta-Hydrolases"/>
    <property type="match status" value="1"/>
</dbReference>
<dbReference type="AlphaFoldDB" id="A0A9N8HA47"/>
<dbReference type="GO" id="GO:0006629">
    <property type="term" value="P:lipid metabolic process"/>
    <property type="evidence" value="ECO:0007669"/>
    <property type="project" value="InterPro"/>
</dbReference>
<proteinExistence type="predicted"/>
<feature type="compositionally biased region" description="Low complexity" evidence="1">
    <location>
        <begin position="95"/>
        <end position="115"/>
    </location>
</feature>
<dbReference type="InterPro" id="IPR002921">
    <property type="entry name" value="Fungal_lipase-type"/>
</dbReference>
<keyword evidence="5" id="KW-1185">Reference proteome</keyword>
<dbReference type="PANTHER" id="PTHR46483">
    <property type="entry name" value="PHOSPHOLIPASE A1 PLIP2, CHLOROPLASTIC"/>
    <property type="match status" value="1"/>
</dbReference>
<dbReference type="Gene3D" id="3.40.50.1820">
    <property type="entry name" value="alpha/beta hydrolase"/>
    <property type="match status" value="1"/>
</dbReference>
<feature type="chain" id="PRO_5040487202" evidence="2">
    <location>
        <begin position="19"/>
        <end position="785"/>
    </location>
</feature>
<evidence type="ECO:0000313" key="5">
    <source>
        <dbReference type="Proteomes" id="UP001153069"/>
    </source>
</evidence>
<dbReference type="Proteomes" id="UP001153069">
    <property type="component" value="Unassembled WGS sequence"/>
</dbReference>
<feature type="region of interest" description="Disordered" evidence="1">
    <location>
        <begin position="95"/>
        <end position="132"/>
    </location>
</feature>
<feature type="signal peptide" evidence="2">
    <location>
        <begin position="1"/>
        <end position="18"/>
    </location>
</feature>
<feature type="domain" description="Fungal lipase-type" evidence="3">
    <location>
        <begin position="468"/>
        <end position="549"/>
    </location>
</feature>
<dbReference type="InterPro" id="IPR043367">
    <property type="entry name" value="PLIP1/2/3"/>
</dbReference>